<dbReference type="SUPFAM" id="SSF53448">
    <property type="entry name" value="Nucleotide-diphospho-sugar transferases"/>
    <property type="match status" value="1"/>
</dbReference>
<dbReference type="CDD" id="cd00761">
    <property type="entry name" value="Glyco_tranf_GTA_type"/>
    <property type="match status" value="1"/>
</dbReference>
<dbReference type="Proteomes" id="UP001597307">
    <property type="component" value="Unassembled WGS sequence"/>
</dbReference>
<dbReference type="EMBL" id="JBHUGA010000060">
    <property type="protein sequence ID" value="MFD1847840.1"/>
    <property type="molecule type" value="Genomic_DNA"/>
</dbReference>
<evidence type="ECO:0000259" key="2">
    <source>
        <dbReference type="Pfam" id="PF00535"/>
    </source>
</evidence>
<dbReference type="RefSeq" id="WP_343881055.1">
    <property type="nucleotide sequence ID" value="NZ_BAAAIJ010000051.1"/>
</dbReference>
<comment type="caution">
    <text evidence="3">The sequence shown here is derived from an EMBL/GenBank/DDBJ whole genome shotgun (WGS) entry which is preliminary data.</text>
</comment>
<evidence type="ECO:0000313" key="3">
    <source>
        <dbReference type="EMBL" id="MFD1847840.1"/>
    </source>
</evidence>
<dbReference type="Pfam" id="PF00535">
    <property type="entry name" value="Glycos_transf_2"/>
    <property type="match status" value="1"/>
</dbReference>
<sequence length="786" mass="87297">MTAAYRVSVGKGTRRSVYFGSAIVAVLAGISAIMGALIGSPILFTLASGLLVLIFAAAAAVGYRRLISTTRQTHRAAQRTLTEAVHARVLSEKAAEYADRSYSAEIGALEYWSNSAGLSSAKLVHQLTVMRSVAGRDLLAKMATNGQWTWSDVRRALEAYRMGGTPKRNVLKVFRGSSSMRLLQLGDLCFRQNCLPQDLEDVATLYWLVYQFDGPRQFQSRQRSEFFLDALSRTGQSARARDLLHLLDGEGVSGSDRMLYMANVEHPGRESGELERDWIAAINRVYDSAGLTQIQLAPGSQSAFLRLEAGDVKPITEGPLVSVVMPVFRPDAATHLAIRSALDQSYRNLEIIVVDDGSGGEYSDALDQWAVLDSRVTIVKNETNSGAYTSRNIGYERATGKYLTVFDGDDWQHPQKIQLLVEKAEMNSDTRLVSARWARVDEALFFQYRGWKGAYITPAHVSALFPIQLVREKLGYWDTVRKAADTEFILRYQQLINGAEPIEVSEAPLTISLVGTANLSVDDFRLGFRAPDRISYRSAYEHWHRKVRDGHESGYLPFPLDRRPFPAPVRFLPNQPKHPHLDVLFVADFAESAEDAQELMECLEVLLEAGHEVGLMDHPSIATGRSSATRVNDRLQELFSSGRLTRVQQTDEAEVRTIIVKDPSAFQFELFASGAVVPRSVYVTTETPPYDSLKKRHTFEVSTVSQNLFREFGVRPVWVPTSSSANKILSRLVADSDIIPLPEGRVLDSETAAEAGAPEEGPSEPLMSHVFRILEHNRGHFVNVGS</sequence>
<dbReference type="InterPro" id="IPR001173">
    <property type="entry name" value="Glyco_trans_2-like"/>
</dbReference>
<evidence type="ECO:0000256" key="1">
    <source>
        <dbReference type="SAM" id="Phobius"/>
    </source>
</evidence>
<reference evidence="4" key="1">
    <citation type="journal article" date="2019" name="Int. J. Syst. Evol. Microbiol.">
        <title>The Global Catalogue of Microorganisms (GCM) 10K type strain sequencing project: providing services to taxonomists for standard genome sequencing and annotation.</title>
        <authorList>
            <consortium name="The Broad Institute Genomics Platform"/>
            <consortium name="The Broad Institute Genome Sequencing Center for Infectious Disease"/>
            <person name="Wu L."/>
            <person name="Ma J."/>
        </authorList>
    </citation>
    <scope>NUCLEOTIDE SEQUENCE [LARGE SCALE GENOMIC DNA]</scope>
    <source>
        <strain evidence="4">JCM 11496</strain>
    </source>
</reference>
<evidence type="ECO:0000313" key="4">
    <source>
        <dbReference type="Proteomes" id="UP001597307"/>
    </source>
</evidence>
<gene>
    <name evidence="3" type="ORF">ACFSFX_14715</name>
</gene>
<feature type="transmembrane region" description="Helical" evidence="1">
    <location>
        <begin position="16"/>
        <end position="36"/>
    </location>
</feature>
<keyword evidence="4" id="KW-1185">Reference proteome</keyword>
<dbReference type="PANTHER" id="PTHR22916">
    <property type="entry name" value="GLYCOSYLTRANSFERASE"/>
    <property type="match status" value="1"/>
</dbReference>
<feature type="domain" description="Glycosyltransferase 2-like" evidence="2">
    <location>
        <begin position="322"/>
        <end position="441"/>
    </location>
</feature>
<protein>
    <submittedName>
        <fullName evidence="3">Glycosyltransferase family A protein</fullName>
    </submittedName>
</protein>
<dbReference type="Gene3D" id="3.90.550.10">
    <property type="entry name" value="Spore Coat Polysaccharide Biosynthesis Protein SpsA, Chain A"/>
    <property type="match status" value="1"/>
</dbReference>
<organism evidence="3 4">
    <name type="scientific">Arthrobacter flavus</name>
    <dbReference type="NCBI Taxonomy" id="95172"/>
    <lineage>
        <taxon>Bacteria</taxon>
        <taxon>Bacillati</taxon>
        <taxon>Actinomycetota</taxon>
        <taxon>Actinomycetes</taxon>
        <taxon>Micrococcales</taxon>
        <taxon>Micrococcaceae</taxon>
        <taxon>Arthrobacter</taxon>
    </lineage>
</organism>
<name>A0ABW4QAW5_9MICC</name>
<accession>A0ABW4QAW5</accession>
<keyword evidence="1" id="KW-0812">Transmembrane</keyword>
<dbReference type="InterPro" id="IPR029044">
    <property type="entry name" value="Nucleotide-diphossugar_trans"/>
</dbReference>
<feature type="transmembrane region" description="Helical" evidence="1">
    <location>
        <begin position="42"/>
        <end position="63"/>
    </location>
</feature>
<keyword evidence="1" id="KW-1133">Transmembrane helix</keyword>
<proteinExistence type="predicted"/>
<keyword evidence="1" id="KW-0472">Membrane</keyword>
<dbReference type="PANTHER" id="PTHR22916:SF3">
    <property type="entry name" value="UDP-GLCNAC:BETAGAL BETA-1,3-N-ACETYLGLUCOSAMINYLTRANSFERASE-LIKE PROTEIN 1"/>
    <property type="match status" value="1"/>
</dbReference>